<dbReference type="EMBL" id="JAEPRA010000002">
    <property type="protein sequence ID" value="KAG2187876.1"/>
    <property type="molecule type" value="Genomic_DNA"/>
</dbReference>
<organism evidence="3 4">
    <name type="scientific">Umbelopsis vinacea</name>
    <dbReference type="NCBI Taxonomy" id="44442"/>
    <lineage>
        <taxon>Eukaryota</taxon>
        <taxon>Fungi</taxon>
        <taxon>Fungi incertae sedis</taxon>
        <taxon>Mucoromycota</taxon>
        <taxon>Mucoromycotina</taxon>
        <taxon>Umbelopsidomycetes</taxon>
        <taxon>Umbelopsidales</taxon>
        <taxon>Umbelopsidaceae</taxon>
        <taxon>Umbelopsis</taxon>
    </lineage>
</organism>
<sequence>MQSHNRSLSSAMISHDLQDWLTRTSAEPAPLPNCCCEQSTCPSSELFHDTIKRLEGESRLAAEIGQSLLLKYEKFVQEDEHRRREYEQKAHLSIMLRLKLFKTEEKIKKLRSINDDLEKHNEDLTLKNNKLTWEHEKAQQTINVLSSDLELSNHRVEKLAAENESKNAEIEKTRILRMLSRQADLRDELNETKIDDLKQELALSRKNEMFLESKHKKLLARYGTSLCIRAGEQENRVLAEEAEGAQSAEWLRHVNDRLRTSELKNSLSESVDIRPQQYHHLISLIKELGFSNNKLKNELAEYKDMLSDSRAEVTLLNAKLEHLEVSDDGSDFDPIDAADSHHSDNSIVTRQKITETDILMDDPEHSHLVNASRSYSTSVPHDHTSPNLMKNNLSVRRSATTMRSSDQLPNNHYNTRSLTAPLYLDSTNNISNSTLSSPTETPTVVHHHYHYHVHKSKNAGLQEIGQRSSSRKHAGAAELYINEELAQSRSLVAGKSLHTTDISKPVVTSVPSSRRKSLLSTSLNDLSRKQELEKRKINDSVSKKIHGGHLHTQWSTEDGLETLDESPHMSGLAASSADAYAGNSSNIPELSLCKDAPYHSLHHLGVHYFERLKATDIRALNRQLRRAFDILEISSMSNSIIDNVLADVKVLKSRFLWVEQNLANNREMGYKVEGEYAPIWESDVSMEDFFPLVELTETLLSEIGQMRMTLNDLQVEYVNKVELIEHQAEKDILHKRELRADRPPAHNDGTFSWFTNILARYNTKEFDRTPSHLKRHKRTVSHESITSQLMERMEEEDQSESTKEGSQPKEPTTKREPRAPHTTDSNPYLSSSFMGMDALIDPKLLLKSSAATLIPRASRSTGTLRKSQSSTRPKEAAKSSTLRQYLSTTLSGSLSDYYHDDSRPATPDVDWKIANGIGTRRFYK</sequence>
<keyword evidence="4" id="KW-1185">Reference proteome</keyword>
<feature type="region of interest" description="Disordered" evidence="2">
    <location>
        <begin position="857"/>
        <end position="883"/>
    </location>
</feature>
<evidence type="ECO:0000256" key="1">
    <source>
        <dbReference type="SAM" id="Coils"/>
    </source>
</evidence>
<evidence type="ECO:0000313" key="4">
    <source>
        <dbReference type="Proteomes" id="UP000612746"/>
    </source>
</evidence>
<feature type="compositionally biased region" description="Basic and acidic residues" evidence="2">
    <location>
        <begin position="800"/>
        <end position="821"/>
    </location>
</feature>
<keyword evidence="1" id="KW-0175">Coiled coil</keyword>
<dbReference type="AlphaFoldDB" id="A0A8H7QAM3"/>
<evidence type="ECO:0000256" key="2">
    <source>
        <dbReference type="SAM" id="MobiDB-lite"/>
    </source>
</evidence>
<evidence type="ECO:0000313" key="3">
    <source>
        <dbReference type="EMBL" id="KAG2187876.1"/>
    </source>
</evidence>
<feature type="region of interest" description="Disordered" evidence="2">
    <location>
        <begin position="769"/>
        <end position="830"/>
    </location>
</feature>
<protein>
    <submittedName>
        <fullName evidence="3">Uncharacterized protein</fullName>
    </submittedName>
</protein>
<dbReference type="OrthoDB" id="4088568at2759"/>
<accession>A0A8H7QAM3</accession>
<dbReference type="Proteomes" id="UP000612746">
    <property type="component" value="Unassembled WGS sequence"/>
</dbReference>
<feature type="compositionally biased region" description="Polar residues" evidence="2">
    <location>
        <begin position="858"/>
        <end position="871"/>
    </location>
</feature>
<comment type="caution">
    <text evidence="3">The sequence shown here is derived from an EMBL/GenBank/DDBJ whole genome shotgun (WGS) entry which is preliminary data.</text>
</comment>
<feature type="coiled-coil region" evidence="1">
    <location>
        <begin position="285"/>
        <end position="312"/>
    </location>
</feature>
<proteinExistence type="predicted"/>
<name>A0A8H7QAM3_9FUNG</name>
<feature type="coiled-coil region" evidence="1">
    <location>
        <begin position="100"/>
        <end position="214"/>
    </location>
</feature>
<reference evidence="3" key="1">
    <citation type="submission" date="2020-12" db="EMBL/GenBank/DDBJ databases">
        <title>Metabolic potential, ecology and presence of endohyphal bacteria is reflected in genomic diversity of Mucoromycotina.</title>
        <authorList>
            <person name="Muszewska A."/>
            <person name="Okrasinska A."/>
            <person name="Steczkiewicz K."/>
            <person name="Drgas O."/>
            <person name="Orlowska M."/>
            <person name="Perlinska-Lenart U."/>
            <person name="Aleksandrzak-Piekarczyk T."/>
            <person name="Szatraj K."/>
            <person name="Zielenkiewicz U."/>
            <person name="Pilsyk S."/>
            <person name="Malc E."/>
            <person name="Mieczkowski P."/>
            <person name="Kruszewska J.S."/>
            <person name="Biernat P."/>
            <person name="Pawlowska J."/>
        </authorList>
    </citation>
    <scope>NUCLEOTIDE SEQUENCE</scope>
    <source>
        <strain evidence="3">WA0000051536</strain>
    </source>
</reference>
<gene>
    <name evidence="3" type="ORF">INT44_000626</name>
</gene>